<dbReference type="PANTHER" id="PTHR42874">
    <property type="entry name" value="URICASE"/>
    <property type="match status" value="1"/>
</dbReference>
<comment type="similarity">
    <text evidence="2">Belongs to the uricase family.</text>
</comment>
<feature type="binding site" evidence="8">
    <location>
        <position position="71"/>
    </location>
    <ligand>
        <name>urate</name>
        <dbReference type="ChEBI" id="CHEBI:17775"/>
    </ligand>
</feature>
<dbReference type="GO" id="GO:0004846">
    <property type="term" value="F:urate oxidase activity"/>
    <property type="evidence" value="ECO:0007669"/>
    <property type="project" value="UniProtKB-EC"/>
</dbReference>
<evidence type="ECO:0000256" key="8">
    <source>
        <dbReference type="PIRSR" id="PIRSR000241-2"/>
    </source>
</evidence>
<dbReference type="InterPro" id="IPR019842">
    <property type="entry name" value="Uricase_CS"/>
</dbReference>
<protein>
    <recommendedName>
        <fullName evidence="3">factor independent urate hydroxylase</fullName>
        <ecNumber evidence="3">1.7.3.3</ecNumber>
    </recommendedName>
    <alternativeName>
        <fullName evidence="6">Urate oxidase</fullName>
    </alternativeName>
</protein>
<evidence type="ECO:0000313" key="9">
    <source>
        <dbReference type="EMBL" id="KAF8468499.1"/>
    </source>
</evidence>
<dbReference type="NCBIfam" id="TIGR03383">
    <property type="entry name" value="urate_oxi"/>
    <property type="match status" value="1"/>
</dbReference>
<feature type="binding site" evidence="8">
    <location>
        <position position="206"/>
    </location>
    <ligand>
        <name>urate</name>
        <dbReference type="ChEBI" id="CHEBI:17775"/>
    </ligand>
</feature>
<sequence length="356" mass="38752">MSLPEGRRGEAAVGVLASARYGKDKVRVFRVVRDPTSKVHDVVEYNVTVLVEGAIETSYTQADNIVVVATDSMKNIVNYLAKVSPHVLDPARFGLHLGVHLLSRYAHFTAAFVTVEQLRWARIGTGTGSDGGAGGIELSEHKHAFWRDGTEKRFVEVEVARKRDGDGAVARVAGGLRDLLVLKSTGSAFENFVRDEYTTLVEVDDRIFSTSVDLRYTYGEVGVKLGPRGDHEDSEGRKGLGVINFGEENFDKRGTGAVHPWEDAKVGARARETTLDVFAHDESASVQATLYKMGQRVLAENAGVESVGYVLPNKHYIPVDMKYIGVDNTTPLNAEVFTPVDAPSGLISATISRAMT</sequence>
<evidence type="ECO:0000256" key="1">
    <source>
        <dbReference type="ARBA" id="ARBA00004831"/>
    </source>
</evidence>
<evidence type="ECO:0000313" key="10">
    <source>
        <dbReference type="Proteomes" id="UP000759537"/>
    </source>
</evidence>
<dbReference type="PRINTS" id="PR00093">
    <property type="entry name" value="URICASE"/>
</dbReference>
<feature type="binding site" evidence="8">
    <location>
        <position position="313"/>
    </location>
    <ligand>
        <name>urate</name>
        <dbReference type="ChEBI" id="CHEBI:17775"/>
    </ligand>
</feature>
<evidence type="ECO:0000256" key="5">
    <source>
        <dbReference type="ARBA" id="ARBA00023002"/>
    </source>
</evidence>
<dbReference type="PROSITE" id="PS00366">
    <property type="entry name" value="URICASE"/>
    <property type="match status" value="1"/>
</dbReference>
<dbReference type="GO" id="GO:0006145">
    <property type="term" value="P:purine nucleobase catabolic process"/>
    <property type="evidence" value="ECO:0007669"/>
    <property type="project" value="TreeGrafter"/>
</dbReference>
<evidence type="ECO:0000256" key="2">
    <source>
        <dbReference type="ARBA" id="ARBA00009760"/>
    </source>
</evidence>
<dbReference type="Proteomes" id="UP000759537">
    <property type="component" value="Unassembled WGS sequence"/>
</dbReference>
<feature type="binding site" evidence="8">
    <location>
        <position position="71"/>
    </location>
    <ligand>
        <name>5-hydroxyisourate</name>
        <dbReference type="ChEBI" id="CHEBI:18072"/>
    </ligand>
</feature>
<evidence type="ECO:0000256" key="7">
    <source>
        <dbReference type="PIRSR" id="PIRSR000241-1"/>
    </source>
</evidence>
<feature type="binding site" evidence="8">
    <location>
        <position position="313"/>
    </location>
    <ligand>
        <name>5-hydroxyisourate</name>
        <dbReference type="ChEBI" id="CHEBI:18072"/>
    </ligand>
</feature>
<feature type="binding site" evidence="8">
    <location>
        <position position="70"/>
    </location>
    <ligand>
        <name>urate</name>
        <dbReference type="ChEBI" id="CHEBI:17775"/>
    </ligand>
</feature>
<feature type="binding site" evidence="8">
    <location>
        <position position="70"/>
    </location>
    <ligand>
        <name>O2</name>
        <dbReference type="ChEBI" id="CHEBI:15379"/>
    </ligand>
</feature>
<feature type="active site" description="Charge relay system" evidence="7">
    <location>
        <position position="23"/>
    </location>
</feature>
<dbReference type="GO" id="GO:0005777">
    <property type="term" value="C:peroxisome"/>
    <property type="evidence" value="ECO:0007669"/>
    <property type="project" value="TreeGrafter"/>
</dbReference>
<feature type="binding site" evidence="8">
    <location>
        <position position="189"/>
    </location>
    <ligand>
        <name>urate</name>
        <dbReference type="ChEBI" id="CHEBI:17775"/>
    </ligand>
</feature>
<keyword evidence="4" id="KW-0659">Purine metabolism</keyword>
<dbReference type="SUPFAM" id="SSF55620">
    <property type="entry name" value="Tetrahydrobiopterin biosynthesis enzymes-like"/>
    <property type="match status" value="2"/>
</dbReference>
<feature type="binding site" evidence="8">
    <location>
        <position position="286"/>
    </location>
    <ligand>
        <name>urate</name>
        <dbReference type="ChEBI" id="CHEBI:17775"/>
    </ligand>
</feature>
<proteinExistence type="inferred from homology"/>
<dbReference type="PIRSF" id="PIRSF000241">
    <property type="entry name" value="Urate_oxidase"/>
    <property type="match status" value="1"/>
</dbReference>
<dbReference type="InterPro" id="IPR002042">
    <property type="entry name" value="Uricase"/>
</dbReference>
<comment type="pathway">
    <text evidence="1">Purine metabolism; urate degradation; (S)-allantoin from urate: step 1/3.</text>
</comment>
<feature type="active site" description="Charge relay system" evidence="7">
    <location>
        <position position="70"/>
    </location>
</feature>
<feature type="binding site" evidence="8">
    <location>
        <position position="287"/>
    </location>
    <ligand>
        <name>5-hydroxyisourate</name>
        <dbReference type="ChEBI" id="CHEBI:18072"/>
    </ligand>
</feature>
<reference evidence="9" key="1">
    <citation type="submission" date="2019-10" db="EMBL/GenBank/DDBJ databases">
        <authorList>
            <consortium name="DOE Joint Genome Institute"/>
            <person name="Kuo A."/>
            <person name="Miyauchi S."/>
            <person name="Kiss E."/>
            <person name="Drula E."/>
            <person name="Kohler A."/>
            <person name="Sanchez-Garcia M."/>
            <person name="Andreopoulos B."/>
            <person name="Barry K.W."/>
            <person name="Bonito G."/>
            <person name="Buee M."/>
            <person name="Carver A."/>
            <person name="Chen C."/>
            <person name="Cichocki N."/>
            <person name="Clum A."/>
            <person name="Culley D."/>
            <person name="Crous P.W."/>
            <person name="Fauchery L."/>
            <person name="Girlanda M."/>
            <person name="Hayes R."/>
            <person name="Keri Z."/>
            <person name="LaButti K."/>
            <person name="Lipzen A."/>
            <person name="Lombard V."/>
            <person name="Magnuson J."/>
            <person name="Maillard F."/>
            <person name="Morin E."/>
            <person name="Murat C."/>
            <person name="Nolan M."/>
            <person name="Ohm R."/>
            <person name="Pangilinan J."/>
            <person name="Pereira M."/>
            <person name="Perotto S."/>
            <person name="Peter M."/>
            <person name="Riley R."/>
            <person name="Sitrit Y."/>
            <person name="Stielow B."/>
            <person name="Szollosi G."/>
            <person name="Zifcakova L."/>
            <person name="Stursova M."/>
            <person name="Spatafora J.W."/>
            <person name="Tedersoo L."/>
            <person name="Vaario L.-M."/>
            <person name="Yamada A."/>
            <person name="Yan M."/>
            <person name="Wang P."/>
            <person name="Xu J."/>
            <person name="Bruns T."/>
            <person name="Baldrian P."/>
            <person name="Vilgalys R."/>
            <person name="Henrissat B."/>
            <person name="Grigoriev I.V."/>
            <person name="Hibbett D."/>
            <person name="Nagy L.G."/>
            <person name="Martin F.M."/>
        </authorList>
    </citation>
    <scope>NUCLEOTIDE SEQUENCE</scope>
    <source>
        <strain evidence="9">Prilba</strain>
    </source>
</reference>
<feature type="binding site" evidence="8">
    <location>
        <position position="70"/>
    </location>
    <ligand>
        <name>5-hydroxyisourate</name>
        <dbReference type="ChEBI" id="CHEBI:18072"/>
    </ligand>
</feature>
<evidence type="ECO:0000256" key="3">
    <source>
        <dbReference type="ARBA" id="ARBA00012598"/>
    </source>
</evidence>
<dbReference type="Gene3D" id="3.10.270.10">
    <property type="entry name" value="Urate Oxidase"/>
    <property type="match status" value="1"/>
</dbReference>
<evidence type="ECO:0000256" key="6">
    <source>
        <dbReference type="ARBA" id="ARBA00031317"/>
    </source>
</evidence>
<feature type="active site" description="Charge relay system" evidence="7">
    <location>
        <position position="315"/>
    </location>
</feature>
<evidence type="ECO:0000256" key="4">
    <source>
        <dbReference type="ARBA" id="ARBA00022631"/>
    </source>
</evidence>
<keyword evidence="5" id="KW-0560">Oxidoreductase</keyword>
<feature type="binding site" evidence="8">
    <location>
        <position position="189"/>
    </location>
    <ligand>
        <name>5-hydroxyisourate</name>
        <dbReference type="ChEBI" id="CHEBI:18072"/>
    </ligand>
</feature>
<organism evidence="9 10">
    <name type="scientific">Russula ochroleuca</name>
    <dbReference type="NCBI Taxonomy" id="152965"/>
    <lineage>
        <taxon>Eukaryota</taxon>
        <taxon>Fungi</taxon>
        <taxon>Dikarya</taxon>
        <taxon>Basidiomycota</taxon>
        <taxon>Agaricomycotina</taxon>
        <taxon>Agaricomycetes</taxon>
        <taxon>Russulales</taxon>
        <taxon>Russulaceae</taxon>
        <taxon>Russula</taxon>
    </lineage>
</organism>
<dbReference type="OrthoDB" id="9992118at2759"/>
<dbReference type="AlphaFoldDB" id="A0A9P5MLN8"/>
<dbReference type="PANTHER" id="PTHR42874:SF1">
    <property type="entry name" value="URICASE"/>
    <property type="match status" value="1"/>
</dbReference>
<feature type="binding site" evidence="8">
    <location>
        <position position="287"/>
    </location>
    <ligand>
        <name>urate</name>
        <dbReference type="ChEBI" id="CHEBI:17775"/>
    </ligand>
</feature>
<feature type="binding site" evidence="8">
    <location>
        <position position="313"/>
    </location>
    <ligand>
        <name>O2</name>
        <dbReference type="ChEBI" id="CHEBI:15379"/>
    </ligand>
</feature>
<dbReference type="GO" id="GO:0019628">
    <property type="term" value="P:urate catabolic process"/>
    <property type="evidence" value="ECO:0007669"/>
    <property type="project" value="TreeGrafter"/>
</dbReference>
<dbReference type="Pfam" id="PF01014">
    <property type="entry name" value="Uricase"/>
    <property type="match status" value="2"/>
</dbReference>
<name>A0A9P5MLN8_9AGAM</name>
<dbReference type="EC" id="1.7.3.3" evidence="3"/>
<reference evidence="9" key="2">
    <citation type="journal article" date="2020" name="Nat. Commun.">
        <title>Large-scale genome sequencing of mycorrhizal fungi provides insights into the early evolution of symbiotic traits.</title>
        <authorList>
            <person name="Miyauchi S."/>
            <person name="Kiss E."/>
            <person name="Kuo A."/>
            <person name="Drula E."/>
            <person name="Kohler A."/>
            <person name="Sanchez-Garcia M."/>
            <person name="Morin E."/>
            <person name="Andreopoulos B."/>
            <person name="Barry K.W."/>
            <person name="Bonito G."/>
            <person name="Buee M."/>
            <person name="Carver A."/>
            <person name="Chen C."/>
            <person name="Cichocki N."/>
            <person name="Clum A."/>
            <person name="Culley D."/>
            <person name="Crous P.W."/>
            <person name="Fauchery L."/>
            <person name="Girlanda M."/>
            <person name="Hayes R.D."/>
            <person name="Keri Z."/>
            <person name="LaButti K."/>
            <person name="Lipzen A."/>
            <person name="Lombard V."/>
            <person name="Magnuson J."/>
            <person name="Maillard F."/>
            <person name="Murat C."/>
            <person name="Nolan M."/>
            <person name="Ohm R.A."/>
            <person name="Pangilinan J."/>
            <person name="Pereira M.F."/>
            <person name="Perotto S."/>
            <person name="Peter M."/>
            <person name="Pfister S."/>
            <person name="Riley R."/>
            <person name="Sitrit Y."/>
            <person name="Stielow J.B."/>
            <person name="Szollosi G."/>
            <person name="Zifcakova L."/>
            <person name="Stursova M."/>
            <person name="Spatafora J.W."/>
            <person name="Tedersoo L."/>
            <person name="Vaario L.M."/>
            <person name="Yamada A."/>
            <person name="Yan M."/>
            <person name="Wang P."/>
            <person name="Xu J."/>
            <person name="Bruns T."/>
            <person name="Baldrian P."/>
            <person name="Vilgalys R."/>
            <person name="Dunand C."/>
            <person name="Henrissat B."/>
            <person name="Grigoriev I.V."/>
            <person name="Hibbett D."/>
            <person name="Nagy L.G."/>
            <person name="Martin F.M."/>
        </authorList>
    </citation>
    <scope>NUCLEOTIDE SEQUENCE</scope>
    <source>
        <strain evidence="9">Prilba</strain>
    </source>
</reference>
<feature type="binding site" evidence="8">
    <location>
        <position position="206"/>
    </location>
    <ligand>
        <name>5-hydroxyisourate</name>
        <dbReference type="ChEBI" id="CHEBI:18072"/>
    </ligand>
</feature>
<feature type="binding site" evidence="8">
    <location>
        <position position="286"/>
    </location>
    <ligand>
        <name>5-hydroxyisourate</name>
        <dbReference type="ChEBI" id="CHEBI:18072"/>
    </ligand>
</feature>
<dbReference type="EMBL" id="WHVB01000032">
    <property type="protein sequence ID" value="KAF8468499.1"/>
    <property type="molecule type" value="Genomic_DNA"/>
</dbReference>
<keyword evidence="10" id="KW-1185">Reference proteome</keyword>
<gene>
    <name evidence="9" type="ORF">DFH94DRAFT_776352</name>
</gene>
<accession>A0A9P5MLN8</accession>
<comment type="caution">
    <text evidence="9">The sequence shown here is derived from an EMBL/GenBank/DDBJ whole genome shotgun (WGS) entry which is preliminary data.</text>
</comment>